<dbReference type="RefSeq" id="WP_134720335.1">
    <property type="nucleotide sequence ID" value="NZ_SDKM01000041.1"/>
</dbReference>
<reference evidence="2 3" key="1">
    <citation type="submission" date="2019-01" db="EMBL/GenBank/DDBJ databases">
        <title>Nocardioides guangzhouensis sp. nov., an actinobacterium isolated from soil.</title>
        <authorList>
            <person name="Fu Y."/>
            <person name="Cai Y."/>
            <person name="Lin Z."/>
            <person name="Chen P."/>
        </authorList>
    </citation>
    <scope>NUCLEOTIDE SEQUENCE [LARGE SCALE GENOMIC DNA]</scope>
    <source>
        <strain evidence="2 3">130</strain>
    </source>
</reference>
<feature type="compositionally biased region" description="Pro residues" evidence="1">
    <location>
        <begin position="1"/>
        <end position="22"/>
    </location>
</feature>
<protein>
    <submittedName>
        <fullName evidence="2">Uncharacterized protein</fullName>
    </submittedName>
</protein>
<organism evidence="2 3">
    <name type="scientific">Nocardioides guangzhouensis</name>
    <dbReference type="NCBI Taxonomy" id="2497878"/>
    <lineage>
        <taxon>Bacteria</taxon>
        <taxon>Bacillati</taxon>
        <taxon>Actinomycetota</taxon>
        <taxon>Actinomycetes</taxon>
        <taxon>Propionibacteriales</taxon>
        <taxon>Nocardioidaceae</taxon>
        <taxon>Nocardioides</taxon>
    </lineage>
</organism>
<evidence type="ECO:0000313" key="3">
    <source>
        <dbReference type="Proteomes" id="UP000295198"/>
    </source>
</evidence>
<comment type="caution">
    <text evidence="2">The sequence shown here is derived from an EMBL/GenBank/DDBJ whole genome shotgun (WGS) entry which is preliminary data.</text>
</comment>
<dbReference type="Proteomes" id="UP000295198">
    <property type="component" value="Unassembled WGS sequence"/>
</dbReference>
<dbReference type="OrthoDB" id="5764514at2"/>
<evidence type="ECO:0000313" key="2">
    <source>
        <dbReference type="EMBL" id="RYP82862.1"/>
    </source>
</evidence>
<name>A0A4Q4Z5B6_9ACTN</name>
<dbReference type="EMBL" id="SDKM01000041">
    <property type="protein sequence ID" value="RYP82862.1"/>
    <property type="molecule type" value="Genomic_DNA"/>
</dbReference>
<sequence>MPGPVTAAPDPPPEPSRAPAPAAPLAAPALGSLLDALCDVRTIELQLSLPVRDRRPASDALGLDALEPEVSEVAFVDTPDLRLLRGGVVVRARRTQDRPADLTVTLLWADPASLPPELRRLPGFRVDVDVRPRGYACSCSLEVPVSDRTMEAVLSGDLPAYQVLTAHQRRLVSAHAPVDVATYGLAVLGPTHVLTHRLAAPGLKRGLVAERWFLPGGSRCLHLSARCRPAKVLRTATRVDAYLTAHGVVPTPAPETTTRSALAALAGRPKPPGPPQPANTRRHGTASGRSPA</sequence>
<keyword evidence="3" id="KW-1185">Reference proteome</keyword>
<dbReference type="AlphaFoldDB" id="A0A4Q4Z5B6"/>
<feature type="region of interest" description="Disordered" evidence="1">
    <location>
        <begin position="248"/>
        <end position="292"/>
    </location>
</feature>
<gene>
    <name evidence="2" type="ORF">EKO23_20905</name>
</gene>
<proteinExistence type="predicted"/>
<accession>A0A4Q4Z5B6</accession>
<feature type="region of interest" description="Disordered" evidence="1">
    <location>
        <begin position="1"/>
        <end position="23"/>
    </location>
</feature>
<evidence type="ECO:0000256" key="1">
    <source>
        <dbReference type="SAM" id="MobiDB-lite"/>
    </source>
</evidence>